<proteinExistence type="predicted"/>
<protein>
    <submittedName>
        <fullName evidence="2 3">Uncharacterized protein</fullName>
    </submittedName>
</protein>
<dbReference type="EMBL" id="AMQN01004973">
    <property type="status" value="NOT_ANNOTATED_CDS"/>
    <property type="molecule type" value="Genomic_DNA"/>
</dbReference>
<keyword evidence="4" id="KW-1185">Reference proteome</keyword>
<evidence type="ECO:0000313" key="2">
    <source>
        <dbReference type="EMBL" id="ELU14041.1"/>
    </source>
</evidence>
<evidence type="ECO:0000313" key="3">
    <source>
        <dbReference type="EnsemblMetazoa" id="CapteP222587"/>
    </source>
</evidence>
<dbReference type="EMBL" id="KB294813">
    <property type="protein sequence ID" value="ELU14041.1"/>
    <property type="molecule type" value="Genomic_DNA"/>
</dbReference>
<dbReference type="Proteomes" id="UP000014760">
    <property type="component" value="Unassembled WGS sequence"/>
</dbReference>
<feature type="region of interest" description="Disordered" evidence="1">
    <location>
        <begin position="1"/>
        <end position="25"/>
    </location>
</feature>
<gene>
    <name evidence="2" type="ORF">CAPTEDRAFT_222587</name>
</gene>
<evidence type="ECO:0000313" key="4">
    <source>
        <dbReference type="Proteomes" id="UP000014760"/>
    </source>
</evidence>
<sequence length="264" mass="29642">MPECTRDHGRPAPEGPRTKKASEEEVDGIVQRLYTTHTQSWNCSAGTPAAAEDLISKKNPTGADVKSITERLSTTYIKSQLTSEEDQAKAEDILSRKVSSAEEVNGIAERLYTTHTLSWTGQEDDDRSPSVKIGKENLSSEEMKEIYHRLNKTHTVSSANTGVIRHPKEPPKPPGYGMKMLPIIEGLDTRFIGHPAPQEKVNEVIQKLTTTQTTASQARKDNPKVLLYPERTTLMNNVERIRAYQESGSVAKQNMLQRREKWFN</sequence>
<dbReference type="HOGENOM" id="CLU_1054622_0_0_1"/>
<dbReference type="EnsemblMetazoa" id="CapteT222587">
    <property type="protein sequence ID" value="CapteP222587"/>
    <property type="gene ID" value="CapteG222587"/>
</dbReference>
<feature type="compositionally biased region" description="Basic and acidic residues" evidence="1">
    <location>
        <begin position="1"/>
        <end position="23"/>
    </location>
</feature>
<dbReference type="AlphaFoldDB" id="R7VCK3"/>
<organism evidence="2">
    <name type="scientific">Capitella teleta</name>
    <name type="common">Polychaete worm</name>
    <dbReference type="NCBI Taxonomy" id="283909"/>
    <lineage>
        <taxon>Eukaryota</taxon>
        <taxon>Metazoa</taxon>
        <taxon>Spiralia</taxon>
        <taxon>Lophotrochozoa</taxon>
        <taxon>Annelida</taxon>
        <taxon>Polychaeta</taxon>
        <taxon>Sedentaria</taxon>
        <taxon>Scolecida</taxon>
        <taxon>Capitellidae</taxon>
        <taxon>Capitella</taxon>
    </lineage>
</organism>
<reference evidence="2 4" key="2">
    <citation type="journal article" date="2013" name="Nature">
        <title>Insights into bilaterian evolution from three spiralian genomes.</title>
        <authorList>
            <person name="Simakov O."/>
            <person name="Marletaz F."/>
            <person name="Cho S.J."/>
            <person name="Edsinger-Gonzales E."/>
            <person name="Havlak P."/>
            <person name="Hellsten U."/>
            <person name="Kuo D.H."/>
            <person name="Larsson T."/>
            <person name="Lv J."/>
            <person name="Arendt D."/>
            <person name="Savage R."/>
            <person name="Osoegawa K."/>
            <person name="de Jong P."/>
            <person name="Grimwood J."/>
            <person name="Chapman J.A."/>
            <person name="Shapiro H."/>
            <person name="Aerts A."/>
            <person name="Otillar R.P."/>
            <person name="Terry A.Y."/>
            <person name="Boore J.L."/>
            <person name="Grigoriev I.V."/>
            <person name="Lindberg D.R."/>
            <person name="Seaver E.C."/>
            <person name="Weisblat D.A."/>
            <person name="Putnam N.H."/>
            <person name="Rokhsar D.S."/>
        </authorList>
    </citation>
    <scope>NUCLEOTIDE SEQUENCE</scope>
    <source>
        <strain evidence="2 4">I ESC-2004</strain>
    </source>
</reference>
<name>R7VCK3_CAPTE</name>
<accession>R7VCK3</accession>
<reference evidence="4" key="1">
    <citation type="submission" date="2012-12" db="EMBL/GenBank/DDBJ databases">
        <authorList>
            <person name="Hellsten U."/>
            <person name="Grimwood J."/>
            <person name="Chapman J.A."/>
            <person name="Shapiro H."/>
            <person name="Aerts A."/>
            <person name="Otillar R.P."/>
            <person name="Terry A.Y."/>
            <person name="Boore J.L."/>
            <person name="Simakov O."/>
            <person name="Marletaz F."/>
            <person name="Cho S.-J."/>
            <person name="Edsinger-Gonzales E."/>
            <person name="Havlak P."/>
            <person name="Kuo D.-H."/>
            <person name="Larsson T."/>
            <person name="Lv J."/>
            <person name="Arendt D."/>
            <person name="Savage R."/>
            <person name="Osoegawa K."/>
            <person name="de Jong P."/>
            <person name="Lindberg D.R."/>
            <person name="Seaver E.C."/>
            <person name="Weisblat D.A."/>
            <person name="Putnam N.H."/>
            <person name="Grigoriev I.V."/>
            <person name="Rokhsar D.S."/>
        </authorList>
    </citation>
    <scope>NUCLEOTIDE SEQUENCE</scope>
    <source>
        <strain evidence="4">I ESC-2004</strain>
    </source>
</reference>
<reference evidence="3" key="3">
    <citation type="submission" date="2015-06" db="UniProtKB">
        <authorList>
            <consortium name="EnsemblMetazoa"/>
        </authorList>
    </citation>
    <scope>IDENTIFICATION</scope>
</reference>
<evidence type="ECO:0000256" key="1">
    <source>
        <dbReference type="SAM" id="MobiDB-lite"/>
    </source>
</evidence>
<dbReference type="OrthoDB" id="6285123at2759"/>